<accession>A0A7Z0UWQ2</accession>
<dbReference type="PROSITE" id="PS51078">
    <property type="entry name" value="ICLR_ED"/>
    <property type="match status" value="1"/>
</dbReference>
<dbReference type="PANTHER" id="PTHR30136:SF24">
    <property type="entry name" value="HTH-TYPE TRANSCRIPTIONAL REPRESSOR ALLR"/>
    <property type="match status" value="1"/>
</dbReference>
<dbReference type="InterPro" id="IPR036390">
    <property type="entry name" value="WH_DNA-bd_sf"/>
</dbReference>
<dbReference type="AlphaFoldDB" id="A0A7Z0UWQ2"/>
<dbReference type="InterPro" id="IPR036388">
    <property type="entry name" value="WH-like_DNA-bd_sf"/>
</dbReference>
<proteinExistence type="predicted"/>
<dbReference type="InterPro" id="IPR005471">
    <property type="entry name" value="Tscrpt_reg_IclR_N"/>
</dbReference>
<dbReference type="SUPFAM" id="SSF46785">
    <property type="entry name" value="Winged helix' DNA-binding domain"/>
    <property type="match status" value="1"/>
</dbReference>
<name>A0A7Z0UWQ2_MORCA</name>
<dbReference type="SUPFAM" id="SSF55781">
    <property type="entry name" value="GAF domain-like"/>
    <property type="match status" value="1"/>
</dbReference>
<keyword evidence="2" id="KW-0238">DNA-binding</keyword>
<dbReference type="InterPro" id="IPR050707">
    <property type="entry name" value="HTH_MetabolicPath_Reg"/>
</dbReference>
<evidence type="ECO:0000256" key="1">
    <source>
        <dbReference type="ARBA" id="ARBA00023015"/>
    </source>
</evidence>
<evidence type="ECO:0000313" key="9">
    <source>
        <dbReference type="Proteomes" id="UP000078446"/>
    </source>
</evidence>
<dbReference type="Gene3D" id="3.30.450.40">
    <property type="match status" value="1"/>
</dbReference>
<keyword evidence="3" id="KW-0804">Transcription</keyword>
<dbReference type="GO" id="GO:0045892">
    <property type="term" value="P:negative regulation of DNA-templated transcription"/>
    <property type="evidence" value="ECO:0007669"/>
    <property type="project" value="TreeGrafter"/>
</dbReference>
<comment type="caution">
    <text evidence="8">The sequence shown here is derived from an EMBL/GenBank/DDBJ whole genome shotgun (WGS) entry which is preliminary data.</text>
</comment>
<dbReference type="GO" id="GO:0003677">
    <property type="term" value="F:DNA binding"/>
    <property type="evidence" value="ECO:0007669"/>
    <property type="project" value="UniProtKB-KW"/>
</dbReference>
<evidence type="ECO:0000259" key="7">
    <source>
        <dbReference type="PROSITE" id="PS51078"/>
    </source>
</evidence>
<dbReference type="InterPro" id="IPR014757">
    <property type="entry name" value="Tscrpt_reg_IclR_C"/>
</dbReference>
<dbReference type="Pfam" id="PF01614">
    <property type="entry name" value="IclR_C"/>
    <property type="match status" value="1"/>
</dbReference>
<evidence type="ECO:0000256" key="4">
    <source>
        <dbReference type="ARBA" id="ARBA00040379"/>
    </source>
</evidence>
<sequence>MTSEPTMTSTPKSSAAPKAASVPALDKAFEILDFLTQSPSPVSAAAIAKELGLARSTTHNILQALSAKGVLYKDANHLFSLGSYLLYWAGRFEMAHGVAGVFHELVASFDELTPYTVTLSTIDFERGETVFLSSHQGTSAIDFVFRRGIRVPALFSATGKAILSQQPFKQVVSMYPDFPAPLTERGVADFDQLKGEFEHIKQTRLSLDDGQLRLGMTCIGTYIQSPDDKVKLGIAVSLSDSEYDNKKAEIGDALIKLAQAIESRMGISKI</sequence>
<evidence type="ECO:0000256" key="5">
    <source>
        <dbReference type="ARBA" id="ARBA00042627"/>
    </source>
</evidence>
<dbReference type="InterPro" id="IPR029016">
    <property type="entry name" value="GAF-like_dom_sf"/>
</dbReference>
<dbReference type="GO" id="GO:0003700">
    <property type="term" value="F:DNA-binding transcription factor activity"/>
    <property type="evidence" value="ECO:0007669"/>
    <property type="project" value="TreeGrafter"/>
</dbReference>
<evidence type="ECO:0000259" key="6">
    <source>
        <dbReference type="PROSITE" id="PS51077"/>
    </source>
</evidence>
<dbReference type="EMBL" id="LXHE01000023">
    <property type="protein sequence ID" value="OAU99260.1"/>
    <property type="molecule type" value="Genomic_DNA"/>
</dbReference>
<dbReference type="PROSITE" id="PS51077">
    <property type="entry name" value="HTH_ICLR"/>
    <property type="match status" value="1"/>
</dbReference>
<feature type="domain" description="HTH iclR-type" evidence="6">
    <location>
        <begin position="22"/>
        <end position="83"/>
    </location>
</feature>
<dbReference type="Pfam" id="PF09339">
    <property type="entry name" value="HTH_IclR"/>
    <property type="match status" value="1"/>
</dbReference>
<protein>
    <recommendedName>
        <fullName evidence="4">HTH-type transcriptional repressor AllR</fullName>
    </recommendedName>
    <alternativeName>
        <fullName evidence="5">Negative regulator of allantoin and glyoxylate utilization operons</fullName>
    </alternativeName>
</protein>
<organism evidence="8 9">
    <name type="scientific">Moraxella catarrhalis</name>
    <name type="common">Branhamella catarrhalis</name>
    <dbReference type="NCBI Taxonomy" id="480"/>
    <lineage>
        <taxon>Bacteria</taxon>
        <taxon>Pseudomonadati</taxon>
        <taxon>Pseudomonadota</taxon>
        <taxon>Gammaproteobacteria</taxon>
        <taxon>Moraxellales</taxon>
        <taxon>Moraxellaceae</taxon>
        <taxon>Moraxella</taxon>
    </lineage>
</organism>
<feature type="domain" description="IclR-ED" evidence="7">
    <location>
        <begin position="77"/>
        <end position="267"/>
    </location>
</feature>
<dbReference type="Gene3D" id="1.10.10.10">
    <property type="entry name" value="Winged helix-like DNA-binding domain superfamily/Winged helix DNA-binding domain"/>
    <property type="match status" value="1"/>
</dbReference>
<dbReference type="PANTHER" id="PTHR30136">
    <property type="entry name" value="HELIX-TURN-HELIX TRANSCRIPTIONAL REGULATOR, ICLR FAMILY"/>
    <property type="match status" value="1"/>
</dbReference>
<evidence type="ECO:0000256" key="2">
    <source>
        <dbReference type="ARBA" id="ARBA00023125"/>
    </source>
</evidence>
<reference evidence="8 9" key="1">
    <citation type="journal article" date="2016" name="Genome Biol. Evol.">
        <title>Comparative Genomic Analyses of the Moraxella catarrhalis Serosensitive and Seroresistant Lineages Demonstrate Their Independent Evolution.</title>
        <authorList>
            <person name="Earl J.P."/>
            <person name="de Vries S.P."/>
            <person name="Ahmed A."/>
            <person name="Powell E."/>
            <person name="Schultz M.P."/>
            <person name="Hermans P.W."/>
            <person name="Hill D.J."/>
            <person name="Zhou Z."/>
            <person name="Constantinidou C.I."/>
            <person name="Hu F.Z."/>
            <person name="Bootsma H.J."/>
            <person name="Ehrlich G.D."/>
        </authorList>
    </citation>
    <scope>NUCLEOTIDE SEQUENCE [LARGE SCALE GENOMIC DNA]</scope>
    <source>
        <strain evidence="8 9">Z7574</strain>
    </source>
</reference>
<dbReference type="Proteomes" id="UP000078446">
    <property type="component" value="Unassembled WGS sequence"/>
</dbReference>
<evidence type="ECO:0000256" key="3">
    <source>
        <dbReference type="ARBA" id="ARBA00023163"/>
    </source>
</evidence>
<gene>
    <name evidence="8" type="ORF">AO382_2103</name>
</gene>
<dbReference type="SMART" id="SM00346">
    <property type="entry name" value="HTH_ICLR"/>
    <property type="match status" value="1"/>
</dbReference>
<evidence type="ECO:0000313" key="8">
    <source>
        <dbReference type="EMBL" id="OAU99260.1"/>
    </source>
</evidence>
<keyword evidence="1" id="KW-0805">Transcription regulation</keyword>